<dbReference type="GO" id="GO:0000155">
    <property type="term" value="F:phosphorelay sensor kinase activity"/>
    <property type="evidence" value="ECO:0007669"/>
    <property type="project" value="InterPro"/>
</dbReference>
<evidence type="ECO:0000256" key="6">
    <source>
        <dbReference type="SAM" id="Coils"/>
    </source>
</evidence>
<dbReference type="GO" id="GO:0006355">
    <property type="term" value="P:regulation of DNA-templated transcription"/>
    <property type="evidence" value="ECO:0007669"/>
    <property type="project" value="InterPro"/>
</dbReference>
<dbReference type="InterPro" id="IPR003594">
    <property type="entry name" value="HATPase_dom"/>
</dbReference>
<dbReference type="InterPro" id="IPR013767">
    <property type="entry name" value="PAS_fold"/>
</dbReference>
<comment type="caution">
    <text evidence="10">The sequence shown here is derived from an EMBL/GenBank/DDBJ whole genome shotgun (WGS) entry which is preliminary data.</text>
</comment>
<sequence length="2114" mass="243833">MKNEIAGYRSLFYQNPSASFVYEIDTFKIIDVNKAAQHLYGYKTEEFLSFTVKDLIIKEEIPQLLDMHQNIQNRDENFYLGRFTHKLNSGELLNMEISGYNTSFQDRRCILAVCQNIRHIEKQNTDATHLMDASLDVFCTVNEEGNFTYVSAAVQQLWGYSPEELVGKAYLDLIVEEDVIQTKEVAINVRRGQETKSFVNRYIKKNGEIAYNLWSAKWDDNAKLMYCVARDASENIKQEEIIRQSEQHFKSLVQEGSDLIGILDQEGNYTYVSPTSFSVLGMKPEEFIGRNVFEFIHPEDVEETLVSLQKIFIENKIAVKPFRFKNDKGEWRWLETVVTNMLDNPTVHGIVANSRDITESVNAQKQIEASELFNRTVLESSPDCFKVLDANGRIQYMNYNGLCQMGIDDFSTVKGMSWFTLWGSENETLVKDALNKALKGERAQFTAFCTAVKGTPKWWDVLVSPVGKPGEPIVQIISVSRDITEQKKEEHQLKLLNSVVTNTTDAVLITEAEPFDEPGPRIIYVNDAFTKMTGYTADEVIGKSPRFLQGPYSNKKELAKLGTALRNRETYEITTINYKKNGEEFWINFIVTPVADEKGCYTHSIAIERDVTEQKNKELEQELLAKISINFNAENDFVSASNKLCKSISKFGSFDFVELWIPNLEKSEMQLCSHYLADYGDEKFYDCSQGIKKIKLSEGLIGKVWSDRTQHLWNDTEISKDFVRKEAAEKIGLKSILGIPLFFNDEVIGVLQIGTKNETSYLKNYARIFKKLEGFIGSELNRKKLENDLNHLFDSIPDILCLIDFKGRFLKMNNAGCELMGYAEEDILYHQLEDFVCPEDQGVFSAKLINLEKEENEYKLENRFISKTGKIVWLSWTCKSILNEGIIYASAKNITEKKKLRELYRQSNSLAKIGSWEIDLLNQTVYWSDEIYQMYEKDRISFTPTLDGTINFYREDFKELAQTSIQKCIDAAEPFDFEAVLVTAKKKEVWIRVIGNCELVNGQSTRIYGSCQDINDRKEAELRLQSLADNLPGVVYQYLIYPDGTDTLKYVTKGAEQIWGYTADQVIQDNQLVWGRIKTSGEIEKLKESINESIVSKSKWKARWKYILPSGEIKTHLGYGTPTFLADGTVLFNSVILDITDEAKNEELVEQVTNQAKIGSWEVELGENKATISDIMYDILEIERKDYIVDLESWINFYREDFRSLAQSKIADCFEKGISVDYEAVIITPNKNEKWVRIIGSVEKIKGKANRIYGSFQDITTLKDTENRLSSITGNLPGVVYQYVISPDGSDCVRYVSAGCEELWGFTAEEVREDINVIWDQIKAGGEFEEVQQTILKSIETKTKWVSRIKYVMPTGELRTHLGYGAPIFMADGTVLFNSIILDITQEVRNEELLAQASHMARIGSWELDLLNQNGAHLYWSPMIKKTLELEENYNLTLQESFAFYVGESKERIETAIDLLIRENVEFDEEVLMKTGLDKERWVRFIGKSETVNNTCTKIYGSFQDIHFYKSLENNVVEILESISDAFYALDNDWNFTYFNKEAERLLEHREKEVIGKCIWEVFPAVVNTYLHEMYTKVSQTLEPETFEYFYPADEKWYEVTANPSDGGVSVYFKNIDDRKIAAEKLQKAFEEKDKILESIGDAFFAVDNNWVVTYWNKEAELILDRKKEAIIGRYLWDEYEDAIDSDFFYEYHKAVATKEASYFETYYPTLNKWFEVSAYPSEEGLSVYFKDVTLRKQSDIRLEEANERFEKVTEATNDAIWDWDLVNETYYRSKAIEKFFGKQVSQSLTESVFWKDRFHPEDLENIQKSMSEAIADPLTNRLELEYRIFNENGNIVYVNDRGIIVRNHENKAIRMVGAMTDISIQKQMTAQLNELNESLQQYASELERSNEELEQFAFVASHDLQEPLRMISSFMDLLKRKYGHLLDEKGHQYIFFATDGAKRMKQIILDLLDYSRSTKPTEGKDEVDINLVVNEFNQSRRKLILEKAATITSNELPILLTYKAAVTQILHCLLDNALKYSNPNIPPIVEINALETEEEWQISIKDNGIGIDAQFFDKIFLIFQRLHNANQYSGTGIGLSIAKRHVEYLGGRIWLESEPEKGSVFHFTIPKIK</sequence>
<dbReference type="PANTHER" id="PTHR43304">
    <property type="entry name" value="PHYTOCHROME-LIKE PROTEIN CPH1"/>
    <property type="match status" value="1"/>
</dbReference>
<feature type="domain" description="PAC" evidence="9">
    <location>
        <begin position="569"/>
        <end position="623"/>
    </location>
</feature>
<evidence type="ECO:0000259" key="9">
    <source>
        <dbReference type="PROSITE" id="PS50113"/>
    </source>
</evidence>
<dbReference type="NCBIfam" id="TIGR00229">
    <property type="entry name" value="sensory_box"/>
    <property type="match status" value="8"/>
</dbReference>
<dbReference type="InterPro" id="IPR000014">
    <property type="entry name" value="PAS"/>
</dbReference>
<dbReference type="SMART" id="SM00387">
    <property type="entry name" value="HATPase_c"/>
    <property type="match status" value="1"/>
</dbReference>
<evidence type="ECO:0000259" key="7">
    <source>
        <dbReference type="PROSITE" id="PS50109"/>
    </source>
</evidence>
<dbReference type="SMART" id="SM00388">
    <property type="entry name" value="HisKA"/>
    <property type="match status" value="1"/>
</dbReference>
<dbReference type="InterPro" id="IPR003661">
    <property type="entry name" value="HisK_dim/P_dom"/>
</dbReference>
<keyword evidence="3" id="KW-0597">Phosphoprotein</keyword>
<dbReference type="EMBL" id="SMFO01000017">
    <property type="protein sequence ID" value="TDE01252.1"/>
    <property type="molecule type" value="Genomic_DNA"/>
</dbReference>
<evidence type="ECO:0000256" key="4">
    <source>
        <dbReference type="ARBA" id="ARBA00022679"/>
    </source>
</evidence>
<dbReference type="Gene3D" id="3.30.450.40">
    <property type="match status" value="1"/>
</dbReference>
<dbReference type="InterPro" id="IPR029016">
    <property type="entry name" value="GAF-like_dom_sf"/>
</dbReference>
<proteinExistence type="predicted"/>
<dbReference type="InterPro" id="IPR000700">
    <property type="entry name" value="PAS-assoc_C"/>
</dbReference>
<dbReference type="SUPFAM" id="SSF55781">
    <property type="entry name" value="GAF domain-like"/>
    <property type="match status" value="1"/>
</dbReference>
<feature type="domain" description="PAS" evidence="8">
    <location>
        <begin position="245"/>
        <end position="315"/>
    </location>
</feature>
<dbReference type="InterPro" id="IPR001610">
    <property type="entry name" value="PAC"/>
</dbReference>
<evidence type="ECO:0000256" key="5">
    <source>
        <dbReference type="ARBA" id="ARBA00022777"/>
    </source>
</evidence>
<dbReference type="Pfam" id="PF00512">
    <property type="entry name" value="HisKA"/>
    <property type="match status" value="1"/>
</dbReference>
<dbReference type="Pfam" id="PF00989">
    <property type="entry name" value="PAS"/>
    <property type="match status" value="2"/>
</dbReference>
<dbReference type="SUPFAM" id="SSF55785">
    <property type="entry name" value="PYP-like sensor domain (PAS domain)"/>
    <property type="match status" value="13"/>
</dbReference>
<evidence type="ECO:0000313" key="10">
    <source>
        <dbReference type="EMBL" id="TDE01252.1"/>
    </source>
</evidence>
<dbReference type="Pfam" id="PF08448">
    <property type="entry name" value="PAS_4"/>
    <property type="match status" value="2"/>
</dbReference>
<name>A0A4R5CLN0_9FLAO</name>
<dbReference type="InterPro" id="IPR035965">
    <property type="entry name" value="PAS-like_dom_sf"/>
</dbReference>
<feature type="coiled-coil region" evidence="6">
    <location>
        <begin position="1866"/>
        <end position="1897"/>
    </location>
</feature>
<feature type="domain" description="PAS" evidence="8">
    <location>
        <begin position="785"/>
        <end position="855"/>
    </location>
</feature>
<dbReference type="InterPro" id="IPR005467">
    <property type="entry name" value="His_kinase_dom"/>
</dbReference>
<evidence type="ECO:0000256" key="3">
    <source>
        <dbReference type="ARBA" id="ARBA00022553"/>
    </source>
</evidence>
<dbReference type="InterPro" id="IPR036890">
    <property type="entry name" value="HATPase_C_sf"/>
</dbReference>
<evidence type="ECO:0000256" key="2">
    <source>
        <dbReference type="ARBA" id="ARBA00012438"/>
    </source>
</evidence>
<gene>
    <name evidence="10" type="ORF">E0F98_15115</name>
</gene>
<dbReference type="Gene3D" id="3.30.450.20">
    <property type="entry name" value="PAS domain"/>
    <property type="match status" value="14"/>
</dbReference>
<feature type="domain" description="PAS" evidence="8">
    <location>
        <begin position="1629"/>
        <end position="1674"/>
    </location>
</feature>
<comment type="catalytic activity">
    <reaction evidence="1">
        <text>ATP + protein L-histidine = ADP + protein N-phospho-L-histidine.</text>
        <dbReference type="EC" id="2.7.13.3"/>
    </reaction>
</comment>
<dbReference type="InterPro" id="IPR003018">
    <property type="entry name" value="GAF"/>
</dbReference>
<dbReference type="InterPro" id="IPR036097">
    <property type="entry name" value="HisK_dim/P_sf"/>
</dbReference>
<dbReference type="InterPro" id="IPR013656">
    <property type="entry name" value="PAS_4"/>
</dbReference>
<keyword evidence="5" id="KW-0418">Kinase</keyword>
<accession>A0A4R5CLN0</accession>
<feature type="domain" description="PAS" evidence="8">
    <location>
        <begin position="4"/>
        <end position="75"/>
    </location>
</feature>
<feature type="domain" description="PAS" evidence="8">
    <location>
        <begin position="123"/>
        <end position="193"/>
    </location>
</feature>
<dbReference type="InterPro" id="IPR013655">
    <property type="entry name" value="PAS_fold_3"/>
</dbReference>
<dbReference type="InterPro" id="IPR052162">
    <property type="entry name" value="Sensor_kinase/Photoreceptor"/>
</dbReference>
<feature type="domain" description="PAS" evidence="8">
    <location>
        <begin position="1746"/>
        <end position="1818"/>
    </location>
</feature>
<dbReference type="SUPFAM" id="SSF47384">
    <property type="entry name" value="Homodimeric domain of signal transducing histidine kinase"/>
    <property type="match status" value="1"/>
</dbReference>
<keyword evidence="6" id="KW-0175">Coiled coil</keyword>
<dbReference type="PROSITE" id="PS50112">
    <property type="entry name" value="PAS"/>
    <property type="match status" value="8"/>
</dbReference>
<dbReference type="SMART" id="SM00091">
    <property type="entry name" value="PAS"/>
    <property type="match status" value="12"/>
</dbReference>
<dbReference type="PROSITE" id="PS50109">
    <property type="entry name" value="HIS_KIN"/>
    <property type="match status" value="1"/>
</dbReference>
<feature type="domain" description="PAC" evidence="9">
    <location>
        <begin position="1823"/>
        <end position="1875"/>
    </location>
</feature>
<dbReference type="PROSITE" id="PS50113">
    <property type="entry name" value="PAC"/>
    <property type="match status" value="4"/>
</dbReference>
<reference evidence="10 11" key="1">
    <citation type="submission" date="2019-03" db="EMBL/GenBank/DDBJ databases">
        <title>Flavobacterium TSA-D2 sp. nov., isolated from arctic soil.</title>
        <authorList>
            <person name="Chaudhary D.K."/>
        </authorList>
    </citation>
    <scope>NUCLEOTIDE SEQUENCE [LARGE SCALE GENOMIC DNA]</scope>
    <source>
        <strain evidence="10 11">TSA-D2</strain>
    </source>
</reference>
<evidence type="ECO:0000259" key="8">
    <source>
        <dbReference type="PROSITE" id="PS50112"/>
    </source>
</evidence>
<dbReference type="InterPro" id="IPR004358">
    <property type="entry name" value="Sig_transdc_His_kin-like_C"/>
</dbReference>
<dbReference type="PRINTS" id="PR00344">
    <property type="entry name" value="BCTRLSENSOR"/>
</dbReference>
<feature type="domain" description="PAS" evidence="8">
    <location>
        <begin position="1512"/>
        <end position="1557"/>
    </location>
</feature>
<protein>
    <recommendedName>
        <fullName evidence="2">histidine kinase</fullName>
        <ecNumber evidence="2">2.7.13.3</ecNumber>
    </recommendedName>
</protein>
<feature type="domain" description="PAC" evidence="9">
    <location>
        <begin position="1220"/>
        <end position="1271"/>
    </location>
</feature>
<dbReference type="Pfam" id="PF13426">
    <property type="entry name" value="PAS_9"/>
    <property type="match status" value="3"/>
</dbReference>
<dbReference type="RefSeq" id="WP_132112958.1">
    <property type="nucleotide sequence ID" value="NZ_SMFO01000017.1"/>
</dbReference>
<dbReference type="Pfam" id="PF08447">
    <property type="entry name" value="PAS_3"/>
    <property type="match status" value="3"/>
</dbReference>
<dbReference type="Pfam" id="PF13185">
    <property type="entry name" value="GAF_2"/>
    <property type="match status" value="1"/>
</dbReference>
<feature type="domain" description="PAS" evidence="8">
    <location>
        <begin position="492"/>
        <end position="544"/>
    </location>
</feature>
<organism evidence="10 11">
    <name type="scientific">Flavobacterium hiemivividum</name>
    <dbReference type="NCBI Taxonomy" id="2541734"/>
    <lineage>
        <taxon>Bacteria</taxon>
        <taxon>Pseudomonadati</taxon>
        <taxon>Bacteroidota</taxon>
        <taxon>Flavobacteriia</taxon>
        <taxon>Flavobacteriales</taxon>
        <taxon>Flavobacteriaceae</taxon>
        <taxon>Flavobacterium</taxon>
    </lineage>
</organism>
<evidence type="ECO:0000256" key="1">
    <source>
        <dbReference type="ARBA" id="ARBA00000085"/>
    </source>
</evidence>
<dbReference type="CDD" id="cd00082">
    <property type="entry name" value="HisKA"/>
    <property type="match status" value="1"/>
</dbReference>
<keyword evidence="11" id="KW-1185">Reference proteome</keyword>
<feature type="domain" description="Histidine kinase" evidence="7">
    <location>
        <begin position="1900"/>
        <end position="2114"/>
    </location>
</feature>
<dbReference type="PANTHER" id="PTHR43304:SF1">
    <property type="entry name" value="PAC DOMAIN-CONTAINING PROTEIN"/>
    <property type="match status" value="1"/>
</dbReference>
<dbReference type="FunFam" id="3.30.565.10:FF:000006">
    <property type="entry name" value="Sensor histidine kinase WalK"/>
    <property type="match status" value="1"/>
</dbReference>
<dbReference type="Gene3D" id="3.30.565.10">
    <property type="entry name" value="Histidine kinase-like ATPase, C-terminal domain"/>
    <property type="match status" value="1"/>
</dbReference>
<dbReference type="EC" id="2.7.13.3" evidence="2"/>
<keyword evidence="4" id="KW-0808">Transferase</keyword>
<dbReference type="Pfam" id="PF02518">
    <property type="entry name" value="HATPase_c"/>
    <property type="match status" value="1"/>
</dbReference>
<dbReference type="SMART" id="SM00086">
    <property type="entry name" value="PAC"/>
    <property type="match status" value="10"/>
</dbReference>
<dbReference type="SUPFAM" id="SSF55874">
    <property type="entry name" value="ATPase domain of HSP90 chaperone/DNA topoisomerase II/histidine kinase"/>
    <property type="match status" value="1"/>
</dbReference>
<feature type="domain" description="PAC" evidence="9">
    <location>
        <begin position="441"/>
        <end position="495"/>
    </location>
</feature>
<dbReference type="Gene3D" id="1.10.287.130">
    <property type="match status" value="1"/>
</dbReference>
<evidence type="ECO:0000313" key="11">
    <source>
        <dbReference type="Proteomes" id="UP000294597"/>
    </source>
</evidence>
<dbReference type="CDD" id="cd00130">
    <property type="entry name" value="PAS"/>
    <property type="match status" value="8"/>
</dbReference>
<dbReference type="Proteomes" id="UP000294597">
    <property type="component" value="Unassembled WGS sequence"/>
</dbReference>